<dbReference type="Ensembl" id="ENSXCOT00000019363.1">
    <property type="protein sequence ID" value="ENSXCOP00000019126.1"/>
    <property type="gene ID" value="ENSXCOG00000014373.1"/>
</dbReference>
<evidence type="ECO:0000313" key="3">
    <source>
        <dbReference type="Ensembl" id="ENSXCOP00000019126.1"/>
    </source>
</evidence>
<reference evidence="3" key="1">
    <citation type="submission" date="2025-08" db="UniProtKB">
        <authorList>
            <consortium name="Ensembl"/>
        </authorList>
    </citation>
    <scope>IDENTIFICATION</scope>
</reference>
<feature type="signal peptide" evidence="1">
    <location>
        <begin position="1"/>
        <end position="18"/>
    </location>
</feature>
<dbReference type="SMART" id="SM00409">
    <property type="entry name" value="IG"/>
    <property type="match status" value="1"/>
</dbReference>
<sequence length="190" mass="22113">MSQVILFISLLLVHHTTQTHLEEKKCNEDVTLKCPVISGKDFFSLTWYKGNVSIIRRRKNQTQPASFSRDVSFGEDLSLFLPKVKPEDTGTYKCDIRANVGQRNKEGYVRLKVNDVLTQLTNTGKTQSIQVNIIHLYIHFREIFGFGMKKKHNYRASKTESLQQISFRVETIHRIYRDESNIEIMGYNII</sequence>
<dbReference type="InterPro" id="IPR003599">
    <property type="entry name" value="Ig_sub"/>
</dbReference>
<dbReference type="PANTHER" id="PTHR15193">
    <property type="entry name" value="CD83 ANTIGEN"/>
    <property type="match status" value="1"/>
</dbReference>
<organism evidence="3 4">
    <name type="scientific">Xiphophorus couchianus</name>
    <name type="common">Monterrey platyfish</name>
    <dbReference type="NCBI Taxonomy" id="32473"/>
    <lineage>
        <taxon>Eukaryota</taxon>
        <taxon>Metazoa</taxon>
        <taxon>Chordata</taxon>
        <taxon>Craniata</taxon>
        <taxon>Vertebrata</taxon>
        <taxon>Euteleostomi</taxon>
        <taxon>Actinopterygii</taxon>
        <taxon>Neopterygii</taxon>
        <taxon>Teleostei</taxon>
        <taxon>Neoteleostei</taxon>
        <taxon>Acanthomorphata</taxon>
        <taxon>Ovalentaria</taxon>
        <taxon>Atherinomorphae</taxon>
        <taxon>Cyprinodontiformes</taxon>
        <taxon>Poeciliidae</taxon>
        <taxon>Poeciliinae</taxon>
        <taxon>Xiphophorus</taxon>
    </lineage>
</organism>
<evidence type="ECO:0000256" key="1">
    <source>
        <dbReference type="SAM" id="SignalP"/>
    </source>
</evidence>
<dbReference type="GeneTree" id="ENSGT00990000203733"/>
<dbReference type="Proteomes" id="UP000261380">
    <property type="component" value="Unplaced"/>
</dbReference>
<dbReference type="Pfam" id="PF07686">
    <property type="entry name" value="V-set"/>
    <property type="match status" value="1"/>
</dbReference>
<dbReference type="Gene3D" id="2.60.40.10">
    <property type="entry name" value="Immunoglobulins"/>
    <property type="match status" value="1"/>
</dbReference>
<feature type="chain" id="PRO_5017307663" description="Ig-like domain-containing protein" evidence="1">
    <location>
        <begin position="19"/>
        <end position="190"/>
    </location>
</feature>
<dbReference type="InterPro" id="IPR013783">
    <property type="entry name" value="Ig-like_fold"/>
</dbReference>
<dbReference type="SMART" id="SM00408">
    <property type="entry name" value="IGc2"/>
    <property type="match status" value="1"/>
</dbReference>
<dbReference type="PROSITE" id="PS50835">
    <property type="entry name" value="IG_LIKE"/>
    <property type="match status" value="1"/>
</dbReference>
<dbReference type="InterPro" id="IPR007110">
    <property type="entry name" value="Ig-like_dom"/>
</dbReference>
<protein>
    <recommendedName>
        <fullName evidence="2">Ig-like domain-containing protein</fullName>
    </recommendedName>
</protein>
<dbReference type="AlphaFoldDB" id="A0A3B5MCY6"/>
<feature type="domain" description="Ig-like" evidence="2">
    <location>
        <begin position="27"/>
        <end position="110"/>
    </location>
</feature>
<proteinExistence type="predicted"/>
<name>A0A3B5MCY6_9TELE</name>
<reference evidence="3" key="2">
    <citation type="submission" date="2025-09" db="UniProtKB">
        <authorList>
            <consortium name="Ensembl"/>
        </authorList>
    </citation>
    <scope>IDENTIFICATION</scope>
</reference>
<dbReference type="CDD" id="cd00096">
    <property type="entry name" value="Ig"/>
    <property type="match status" value="1"/>
</dbReference>
<dbReference type="SUPFAM" id="SSF48726">
    <property type="entry name" value="Immunoglobulin"/>
    <property type="match status" value="1"/>
</dbReference>
<keyword evidence="4" id="KW-1185">Reference proteome</keyword>
<dbReference type="InterPro" id="IPR013106">
    <property type="entry name" value="Ig_V-set"/>
</dbReference>
<accession>A0A3B5MCY6</accession>
<dbReference type="PANTHER" id="PTHR15193:SF1">
    <property type="entry name" value="CD83 ANTIGEN"/>
    <property type="match status" value="1"/>
</dbReference>
<dbReference type="InterPro" id="IPR036179">
    <property type="entry name" value="Ig-like_dom_sf"/>
</dbReference>
<dbReference type="InterPro" id="IPR003598">
    <property type="entry name" value="Ig_sub2"/>
</dbReference>
<evidence type="ECO:0000259" key="2">
    <source>
        <dbReference type="PROSITE" id="PS50835"/>
    </source>
</evidence>
<evidence type="ECO:0000313" key="4">
    <source>
        <dbReference type="Proteomes" id="UP000261380"/>
    </source>
</evidence>
<keyword evidence="1" id="KW-0732">Signal</keyword>